<comment type="caution">
    <text evidence="2">The sequence shown here is derived from an EMBL/GenBank/DDBJ whole genome shotgun (WGS) entry which is preliminary data.</text>
</comment>
<dbReference type="GO" id="GO:0005829">
    <property type="term" value="C:cytosol"/>
    <property type="evidence" value="ECO:0007669"/>
    <property type="project" value="TreeGrafter"/>
</dbReference>
<reference evidence="2" key="1">
    <citation type="journal article" date="2015" name="MBio">
        <title>Genome-resolved metagenomic analysis reveals roles for candidate phyla and other microbial community members in biogeochemical transformations in oil reservoirs.</title>
        <authorList>
            <person name="Hu P."/>
            <person name="Tom L."/>
            <person name="Singh A."/>
            <person name="Thomas B.C."/>
            <person name="Baker B.J."/>
            <person name="Piceno Y.M."/>
            <person name="Andersen G.L."/>
            <person name="Banfield J.F."/>
        </authorList>
    </citation>
    <scope>NUCLEOTIDE SEQUENCE [LARGE SCALE GENOMIC DNA]</scope>
    <source>
        <strain evidence="2">46_47</strain>
        <strain evidence="3">46_70</strain>
    </source>
</reference>
<feature type="domain" description="Metalloprotease TldD/E C-terminal" evidence="1">
    <location>
        <begin position="195"/>
        <end position="390"/>
    </location>
</feature>
<dbReference type="GO" id="GO:0008237">
    <property type="term" value="F:metallopeptidase activity"/>
    <property type="evidence" value="ECO:0007669"/>
    <property type="project" value="InterPro"/>
</dbReference>
<gene>
    <name evidence="2" type="ORF">XD86_0118</name>
    <name evidence="3" type="ORF">XE02_0403</name>
</gene>
<dbReference type="GO" id="GO:0006508">
    <property type="term" value="P:proteolysis"/>
    <property type="evidence" value="ECO:0007669"/>
    <property type="project" value="InterPro"/>
</dbReference>
<dbReference type="AlphaFoldDB" id="A0A101H1A5"/>
<organism evidence="2 4">
    <name type="scientific">Mesotoga infera</name>
    <dbReference type="NCBI Taxonomy" id="1236046"/>
    <lineage>
        <taxon>Bacteria</taxon>
        <taxon>Thermotogati</taxon>
        <taxon>Thermotogota</taxon>
        <taxon>Thermotogae</taxon>
        <taxon>Kosmotogales</taxon>
        <taxon>Kosmotogaceae</taxon>
        <taxon>Mesotoga</taxon>
    </lineage>
</organism>
<evidence type="ECO:0000313" key="2">
    <source>
        <dbReference type="EMBL" id="KUK68523.1"/>
    </source>
</evidence>
<dbReference type="InterPro" id="IPR047657">
    <property type="entry name" value="PmbA"/>
</dbReference>
<proteinExistence type="predicted"/>
<name>A0A101H1A5_9BACT</name>
<evidence type="ECO:0000313" key="4">
    <source>
        <dbReference type="Proteomes" id="UP000054260"/>
    </source>
</evidence>
<dbReference type="SUPFAM" id="SSF111283">
    <property type="entry name" value="Putative modulator of DNA gyrase, PmbA/TldD"/>
    <property type="match status" value="1"/>
</dbReference>
<evidence type="ECO:0000313" key="5">
    <source>
        <dbReference type="Proteomes" id="UP000055014"/>
    </source>
</evidence>
<dbReference type="EMBL" id="LGGW01000022">
    <property type="protein sequence ID" value="KUK90724.1"/>
    <property type="molecule type" value="Genomic_DNA"/>
</dbReference>
<sequence length="411" mass="45984">MTEEKLVVHYTENAVKIVQTRVSSLRKKDILRTSVRLYDGKSMGVAGSLGECDETELNARAKRSLDLGIPYPSEATKDLEREEYVQSDLQNSAELLEATEEILERLRTDQPEFSFSHIFRSSKIESQLRNNLGLNLKSSRESVSLSLVIKDKKSSNIIDAMTGYEGRKFQKKRFIELTNMICEAYKNQLDGIEEGEYPVVFMSDDITYYKKLYESLNGMLFATGGSLLSGKTDVKVFSEKLNLLQTRNVMDGFNEPFFDSEGTVNDADRFALIENGVVKSPYTDKKTSSTFSLPLTGSAGGEFDGLPELGTPMLKFSESEETIKQLLGGQKGIFVLIASGGDFTQDGHFATPAQLAFLFDGERFIGRLPEISISSHLYEMFGKDFRGVSMDDFLGLENAKLTVMNMKVEKL</sequence>
<accession>A0A101H1A5</accession>
<dbReference type="PATRIC" id="fig|1236046.5.peg.1550"/>
<protein>
    <submittedName>
        <fullName evidence="2">Peptidase U62 modulator of DNA gyrase</fullName>
    </submittedName>
</protein>
<evidence type="ECO:0000313" key="3">
    <source>
        <dbReference type="EMBL" id="KUK90724.1"/>
    </source>
</evidence>
<dbReference type="Proteomes" id="UP000054260">
    <property type="component" value="Unassembled WGS sequence"/>
</dbReference>
<dbReference type="Proteomes" id="UP000055014">
    <property type="component" value="Unassembled WGS sequence"/>
</dbReference>
<dbReference type="EMBL" id="LGGH01000008">
    <property type="protein sequence ID" value="KUK68523.1"/>
    <property type="molecule type" value="Genomic_DNA"/>
</dbReference>
<evidence type="ECO:0000259" key="1">
    <source>
        <dbReference type="Pfam" id="PF19289"/>
    </source>
</evidence>
<reference evidence="4 5" key="2">
    <citation type="journal article" date="2015" name="MBio">
        <title>Genome-Resolved Metagenomic Analysis Reveals Roles for Candidate Phyla and Other Microbial Community Members in Biogeochemical Transformations in Oil Reservoirs.</title>
        <authorList>
            <person name="Hu P."/>
            <person name="Tom L."/>
            <person name="Singh A."/>
            <person name="Thomas B.C."/>
            <person name="Baker B.J."/>
            <person name="Piceno Y.M."/>
            <person name="Andersen G.L."/>
            <person name="Banfield J.F."/>
        </authorList>
    </citation>
    <scope>NUCLEOTIDE SEQUENCE [LARGE SCALE GENOMIC DNA]</scope>
</reference>
<dbReference type="Pfam" id="PF19289">
    <property type="entry name" value="PmbA_TldD_3rd"/>
    <property type="match status" value="1"/>
</dbReference>
<dbReference type="InterPro" id="IPR045569">
    <property type="entry name" value="Metalloprtase-TldD/E_C"/>
</dbReference>
<dbReference type="PANTHER" id="PTHR43421">
    <property type="entry name" value="METALLOPROTEASE PMBA"/>
    <property type="match status" value="1"/>
</dbReference>
<dbReference type="InterPro" id="IPR036059">
    <property type="entry name" value="TldD/PmbA_sf"/>
</dbReference>
<dbReference type="PANTHER" id="PTHR43421:SF1">
    <property type="entry name" value="METALLOPROTEASE PMBA"/>
    <property type="match status" value="1"/>
</dbReference>